<feature type="domain" description="Ig-like" evidence="13">
    <location>
        <begin position="357"/>
        <end position="443"/>
    </location>
</feature>
<proteinExistence type="predicted"/>
<evidence type="ECO:0000256" key="6">
    <source>
        <dbReference type="ARBA" id="ARBA00023034"/>
    </source>
</evidence>
<feature type="domain" description="Ig-like" evidence="13">
    <location>
        <begin position="1448"/>
        <end position="1536"/>
    </location>
</feature>
<comment type="subcellular location">
    <subcellularLocation>
        <location evidence="2">Cytoplasm</location>
        <location evidence="2">Perinuclear region</location>
    </subcellularLocation>
    <subcellularLocation>
        <location evidence="1">Golgi apparatus</location>
    </subcellularLocation>
</comment>
<dbReference type="PANTHER" id="PTHR35971">
    <property type="entry name" value="SI:DKEY-31G6.6"/>
    <property type="match status" value="1"/>
</dbReference>
<dbReference type="InterPro" id="IPR052385">
    <property type="entry name" value="Obscurin/Obscurin-like_Reg"/>
</dbReference>
<dbReference type="SMART" id="SM00060">
    <property type="entry name" value="FN3"/>
    <property type="match status" value="1"/>
</dbReference>
<feature type="domain" description="Ig-like" evidence="13">
    <location>
        <begin position="2259"/>
        <end position="2344"/>
    </location>
</feature>
<evidence type="ECO:0000256" key="7">
    <source>
        <dbReference type="ARBA" id="ARBA00023157"/>
    </source>
</evidence>
<dbReference type="FunFam" id="2.60.40.10:FF:000464">
    <property type="entry name" value="Putative obscurin-like protein 1"/>
    <property type="match status" value="1"/>
</dbReference>
<sequence>MDVFGGAPRFLSYPRTFTVPNGADAVLKCQIAGDPRPTVIWERDKTQISPHGRYRFLEDGNVYNLVVSRARVEDSGQYICKAKNSVGETYAAATLKVEECDGDPEDRPAFVVKPTSARVVRGHDVVFTGRLAGSPMPAVTWEKDGKKLTEIFESGHFSEGCDGEGWHHLKIFSARMPDAGVYLCKARNPLGEAMSAAVLLVEPGDTPHEPAPPTTASNGLGLSEGSGAQRIRREARRGKRHRLPHREPQSASGVARQSHATEDPPRACKVKVFSVTEGKHAKFRCYVTGKPKPEIFWRKDGRLVAPGRRHLLYEDREGYFILKVLYCKQQDNGLYACAASNAAGQTLSSVLLNVKEPRIKFKNQLQDVEVNEREQAILECEVPGDSIPAIWYLEDRKLHSSAKYIIEQQGAVHRLTIKDVTMDDDGVYLCEMKDGGRSIAEVAVKGKIVKRLPRKLDVVEGENAAFCVDLDEENVEVSWYKDGELLTESHKTIIKSFGKTHILVFVNVTVEDSGVITFVISDSKSSSQLRVKPRRHIPPSAPVNVRMSCEKPNVASLLWTSPPDCQRNGVTGYVIERQELGTEEWVRCLTTEGSTVVEILGESISNEARYRFRVCSVNNYGKSEQVEFPGVVHLVPSARIRTHLSDMTLYQDTDAEFTIELSTSVLGTWHMKGQQLHNDERFKIDQSRTRHMLLIRGVKVEENESEITFVAHGVRDSAILFVKAVPVKITLGPGMETVQQITASESIVLCCEVSRPNTKVQWCKDREILSPSDRVSVHSSGHVRKLIVQSARPSDSGQYVCDATEDSLMFTVNVLESPVRIVNTTDDTKMEYLTSECIVLTCELSRSSAEVKWYKNGLEIERSGKVKMESHGVHRSLIIEKAGTEDSGEYVCDAGDDSIFYDITVREPPVRIVNSSSSLLNVLTGGEIVLSCEVSQPKAEVTWYKDGVEVEQSERSTMEVDRGYRKLTICPAALGDQGTYMCKAVDISAKFEVTVSDPPVRIVDSTSPTLNVLTGSELVLLCEVSQPEAEVRWYKDGVEVEHSERAMMEVDGRCRRLTIHPATMGDQGTYVCDAVDVSAKFEVTVSEPPVRIITSSSPVLSVLTGSKIFLSCELSQPQGEVRWHKDGVEVEQSERSTMEVNGTCRRLTICPVVMDDQGIYVCDAVDDLAKFEVTVSEPPVRIINSSSPVLSVLTGAEVVLTCELSRPKAEVKWYKDGVEVKQNENCRMEVDGRRRRLTIRQVTVGDGGIYLCDAIDDAAKFEVTVSEPPIRIMNHSSPVLSVLTGSEIVLSCELSRPEATVRWYKDGVEVAQTKRSTMEVDRGYRRLTIRQVTLGDRGMYLCDAIDDSAKFEVTVSEPPVRIVNSSSPVLSVLTGAEVVLSCELSRPKTEVRWYKDGVELKQNKNCTMEVNGRRRRLTIRQVTVGDGGIYLCDAVDDSVKFEVTVTVPPVRIINSSSPVLSVLTGAEVVLSCELSRPKAEVRWYKDGVELKRNKNCRMEVDGIRRRLTIRQVTVGDGGLYLCDAVDDLAKFEVTVTESPVRIISSSSPVLSVLTGNEVVLSCELSRPKVEVRWYKDGVEMERNEKCTMEVDGRRRRLTIQQVTVGDQGTYVCDAVDDSAKFEVAVSEPPVRIVNSSSLVLNVLTGDEVALSCELSRPKVEVRWFKDGVEVEQNEKCTMEVDGRHRRLAIRQVTVGDRGTYLCDAVDDSVKFEMAVSDPPVRIVNSSSPVLSVLTGSQVVLSCELSQHNAEVRWFKDGVEVERNEKRTMEMDGNCRRLIIRQVTLADRGTYLCDTVDDSAKFEVTVSEPLIRIINSSSPVLNVLTGDEVVLSCELSQPKVEVRWFKDGVEVERNEKCTMEMDGRRRRLTIHQVTMGDRGTYLCDAVDDSAKFDVNVSEPPVRIVNSSSPVLSVLTGAEVVLSCELSQPKAEVRWYKDAVEVKRSENCTLEVDGRRRRLIIHQVTVGDRGTYLCDAVDDSAKFEVTVSEPPVRIVNSSSPVLSVLTGTEVVLSCELSQPKAEVRWYKDGVEVKWNENCTMEVDGRCRRLTIRQVTVGDGGIYQCDAVDDSATFEVTVSEPPIRIINSSSPILNVLTGDEVVLSCELSWPKAKVRWFHDGAKVMQNEKCTIEMDGRCRRLTIHQVTLGDRGTYLCEAVDDLAKFELNVSEPPVRIVNSSPPMLSVLTGGKVVLSCELSRPKAEVRWYKDGVEVEQSERSTMAVDGGHRRLTIHPVTMGDRGTYLCDAVDDLAKFEVTVSELPLKIIRRSKGPAEHKYLISEDFTLQCELSRSDGVAKWYKDGEKVVENKRISIRKEGMFQSLRVLDADTTDAGEYLCDVQSDSIVFRVCVEGNKAWAQCPPLSELDPDHSQSLGAA</sequence>
<feature type="domain" description="Ig-like" evidence="13">
    <location>
        <begin position="998"/>
        <end position="1086"/>
    </location>
</feature>
<feature type="domain" description="Ig-like" evidence="13">
    <location>
        <begin position="1088"/>
        <end position="1176"/>
    </location>
</feature>
<dbReference type="InterPro" id="IPR003961">
    <property type="entry name" value="FN3_dom"/>
</dbReference>
<dbReference type="GO" id="GO:0007030">
    <property type="term" value="P:Golgi organization"/>
    <property type="evidence" value="ECO:0007669"/>
    <property type="project" value="UniProtKB-ARBA"/>
</dbReference>
<evidence type="ECO:0000256" key="5">
    <source>
        <dbReference type="ARBA" id="ARBA00022737"/>
    </source>
</evidence>
<evidence type="ECO:0000256" key="1">
    <source>
        <dbReference type="ARBA" id="ARBA00004555"/>
    </source>
</evidence>
<feature type="domain" description="Ig-like" evidence="13">
    <location>
        <begin position="1718"/>
        <end position="1806"/>
    </location>
</feature>
<feature type="domain" description="Ig-like" evidence="13">
    <location>
        <begin position="1808"/>
        <end position="1896"/>
    </location>
</feature>
<dbReference type="FunFam" id="2.60.40.10:FF:000502">
    <property type="entry name" value="obscurin-like protein 1 isoform X2"/>
    <property type="match status" value="1"/>
</dbReference>
<feature type="domain" description="Ig-like" evidence="13">
    <location>
        <begin position="1358"/>
        <end position="1446"/>
    </location>
</feature>
<feature type="domain" description="Ig-like" evidence="13">
    <location>
        <begin position="8"/>
        <end position="96"/>
    </location>
</feature>
<dbReference type="InterPro" id="IPR013783">
    <property type="entry name" value="Ig-like_fold"/>
</dbReference>
<dbReference type="EMBL" id="BEZZ01000919">
    <property type="protein sequence ID" value="GCC36962.1"/>
    <property type="molecule type" value="Genomic_DNA"/>
</dbReference>
<dbReference type="Proteomes" id="UP000287033">
    <property type="component" value="Unassembled WGS sequence"/>
</dbReference>
<comment type="function">
    <text evidence="9">Core component of the 3M complex, a complex required to regulate microtubule dynamics and genome integrity. It is unclear how the 3M complex regulates microtubules, it could act by controlling the level of a microtubule stabilizer. Acts as a regulator of the Cul7-RING(FBXW8) ubiquitin-protein ligase, playing a critical role in the ubiquitin ligase pathway that regulates Golgi morphogenesis and dendrite patterning in brain. Required to localize CUL7 to the Golgi apparatus in neurons.</text>
</comment>
<keyword evidence="6" id="KW-0333">Golgi apparatus</keyword>
<evidence type="ECO:0000313" key="16">
    <source>
        <dbReference type="Proteomes" id="UP000287033"/>
    </source>
</evidence>
<evidence type="ECO:0000256" key="11">
    <source>
        <dbReference type="ARBA" id="ARBA00067525"/>
    </source>
</evidence>
<dbReference type="FunFam" id="2.60.40.10:FF:001084">
    <property type="entry name" value="obscurin-like isoform X3"/>
    <property type="match status" value="2"/>
</dbReference>
<feature type="domain" description="Ig-like" evidence="13">
    <location>
        <begin position="1178"/>
        <end position="1266"/>
    </location>
</feature>
<dbReference type="InterPro" id="IPR013106">
    <property type="entry name" value="Ig_V-set"/>
</dbReference>
<feature type="domain" description="Ig-like" evidence="13">
    <location>
        <begin position="1628"/>
        <end position="1716"/>
    </location>
</feature>
<dbReference type="SUPFAM" id="SSF49265">
    <property type="entry name" value="Fibronectin type III"/>
    <property type="match status" value="1"/>
</dbReference>
<evidence type="ECO:0000259" key="13">
    <source>
        <dbReference type="PROSITE" id="PS50835"/>
    </source>
</evidence>
<evidence type="ECO:0000256" key="2">
    <source>
        <dbReference type="ARBA" id="ARBA00004556"/>
    </source>
</evidence>
<reference evidence="15 16" key="1">
    <citation type="journal article" date="2018" name="Nat. Ecol. Evol.">
        <title>Shark genomes provide insights into elasmobranch evolution and the origin of vertebrates.</title>
        <authorList>
            <person name="Hara Y"/>
            <person name="Yamaguchi K"/>
            <person name="Onimaru K"/>
            <person name="Kadota M"/>
            <person name="Koyanagi M"/>
            <person name="Keeley SD"/>
            <person name="Tatsumi K"/>
            <person name="Tanaka K"/>
            <person name="Motone F"/>
            <person name="Kageyama Y"/>
            <person name="Nozu R"/>
            <person name="Adachi N"/>
            <person name="Nishimura O"/>
            <person name="Nakagawa R"/>
            <person name="Tanegashima C"/>
            <person name="Kiyatake I"/>
            <person name="Matsumoto R"/>
            <person name="Murakumo K"/>
            <person name="Nishida K"/>
            <person name="Terakita A"/>
            <person name="Kuratani S"/>
            <person name="Sato K"/>
            <person name="Hyodo S Kuraku.S."/>
        </authorList>
    </citation>
    <scope>NUCLEOTIDE SEQUENCE [LARGE SCALE GENOMIC DNA]</scope>
</reference>
<evidence type="ECO:0000256" key="10">
    <source>
        <dbReference type="ARBA" id="ARBA00063153"/>
    </source>
</evidence>
<feature type="domain" description="Ig-like" evidence="13">
    <location>
        <begin position="1988"/>
        <end position="2076"/>
    </location>
</feature>
<keyword evidence="4" id="KW-0597">Phosphoprotein</keyword>
<feature type="domain" description="Ig-like" evidence="13">
    <location>
        <begin position="1898"/>
        <end position="1986"/>
    </location>
</feature>
<feature type="domain" description="Ig-like" evidence="13">
    <location>
        <begin position="818"/>
        <end position="904"/>
    </location>
</feature>
<dbReference type="Pfam" id="PF13927">
    <property type="entry name" value="Ig_3"/>
    <property type="match status" value="1"/>
</dbReference>
<accession>A0A401T2U4</accession>
<evidence type="ECO:0000256" key="9">
    <source>
        <dbReference type="ARBA" id="ARBA00057297"/>
    </source>
</evidence>
<dbReference type="Pfam" id="PF07679">
    <property type="entry name" value="I-set"/>
    <property type="match status" value="22"/>
</dbReference>
<feature type="domain" description="Ig-like" evidence="13">
    <location>
        <begin position="1268"/>
        <end position="1356"/>
    </location>
</feature>
<keyword evidence="7" id="KW-1015">Disulfide bond</keyword>
<dbReference type="SMART" id="SM00408">
    <property type="entry name" value="IGc2"/>
    <property type="match status" value="23"/>
</dbReference>
<dbReference type="SMART" id="SM00409">
    <property type="entry name" value="IG"/>
    <property type="match status" value="23"/>
</dbReference>
<dbReference type="InterPro" id="IPR007110">
    <property type="entry name" value="Ig-like_dom"/>
</dbReference>
<evidence type="ECO:0000256" key="4">
    <source>
        <dbReference type="ARBA" id="ARBA00022553"/>
    </source>
</evidence>
<evidence type="ECO:0000256" key="3">
    <source>
        <dbReference type="ARBA" id="ARBA00022490"/>
    </source>
</evidence>
<dbReference type="OMA" id="KAEVRWY"/>
<dbReference type="GO" id="GO:0050775">
    <property type="term" value="P:positive regulation of dendrite morphogenesis"/>
    <property type="evidence" value="ECO:0007669"/>
    <property type="project" value="UniProtKB-ARBA"/>
</dbReference>
<comment type="caution">
    <text evidence="15">The sequence shown here is derived from an EMBL/GenBank/DDBJ whole genome shotgun (WGS) entry which is preliminary data.</text>
</comment>
<feature type="domain" description="Ig-like" evidence="13">
    <location>
        <begin position="908"/>
        <end position="996"/>
    </location>
</feature>
<feature type="domain" description="Ig-like" evidence="13">
    <location>
        <begin position="108"/>
        <end position="195"/>
    </location>
</feature>
<dbReference type="STRING" id="137246.A0A401T2U4"/>
<dbReference type="SUPFAM" id="SSF48726">
    <property type="entry name" value="Immunoglobulin"/>
    <property type="match status" value="24"/>
</dbReference>
<protein>
    <recommendedName>
        <fullName evidence="11">Obscurin-like protein 1</fullName>
    </recommendedName>
</protein>
<feature type="domain" description="Fibronectin type-III" evidence="14">
    <location>
        <begin position="541"/>
        <end position="637"/>
    </location>
</feature>
<dbReference type="InterPro" id="IPR036116">
    <property type="entry name" value="FN3_sf"/>
</dbReference>
<feature type="domain" description="Ig-like" evidence="13">
    <location>
        <begin position="733"/>
        <end position="811"/>
    </location>
</feature>
<dbReference type="PROSITE" id="PS50853">
    <property type="entry name" value="FN3"/>
    <property type="match status" value="1"/>
</dbReference>
<dbReference type="GO" id="GO:0005794">
    <property type="term" value="C:Golgi apparatus"/>
    <property type="evidence" value="ECO:0007669"/>
    <property type="project" value="UniProtKB-SubCell"/>
</dbReference>
<name>A0A401T2U4_CHIPU</name>
<feature type="domain" description="Ig-like" evidence="13">
    <location>
        <begin position="2168"/>
        <end position="2256"/>
    </location>
</feature>
<evidence type="ECO:0000313" key="15">
    <source>
        <dbReference type="EMBL" id="GCC36962.1"/>
    </source>
</evidence>
<dbReference type="PROSITE" id="PS50835">
    <property type="entry name" value="IG_LIKE"/>
    <property type="match status" value="22"/>
</dbReference>
<evidence type="ECO:0000256" key="12">
    <source>
        <dbReference type="SAM" id="MobiDB-lite"/>
    </source>
</evidence>
<dbReference type="SMART" id="SM00406">
    <property type="entry name" value="IGv"/>
    <property type="match status" value="11"/>
</dbReference>
<feature type="domain" description="Ig-like" evidence="13">
    <location>
        <begin position="265"/>
        <end position="348"/>
    </location>
</feature>
<organism evidence="15 16">
    <name type="scientific">Chiloscyllium punctatum</name>
    <name type="common">Brownbanded bambooshark</name>
    <name type="synonym">Hemiscyllium punctatum</name>
    <dbReference type="NCBI Taxonomy" id="137246"/>
    <lineage>
        <taxon>Eukaryota</taxon>
        <taxon>Metazoa</taxon>
        <taxon>Chordata</taxon>
        <taxon>Craniata</taxon>
        <taxon>Vertebrata</taxon>
        <taxon>Chondrichthyes</taxon>
        <taxon>Elasmobranchii</taxon>
        <taxon>Galeomorphii</taxon>
        <taxon>Galeoidea</taxon>
        <taxon>Orectolobiformes</taxon>
        <taxon>Hemiscylliidae</taxon>
        <taxon>Chiloscyllium</taxon>
    </lineage>
</organism>
<dbReference type="InterPro" id="IPR003598">
    <property type="entry name" value="Ig_sub2"/>
</dbReference>
<dbReference type="PANTHER" id="PTHR35971:SF5">
    <property type="entry name" value="OBSCURIN LIKE CYTOSKELETAL ADAPTOR 1"/>
    <property type="match status" value="1"/>
</dbReference>
<feature type="region of interest" description="Disordered" evidence="12">
    <location>
        <begin position="203"/>
        <end position="263"/>
    </location>
</feature>
<keyword evidence="8" id="KW-0393">Immunoglobulin domain</keyword>
<gene>
    <name evidence="15" type="ORF">chiPu_0015462</name>
</gene>
<dbReference type="CDD" id="cd00063">
    <property type="entry name" value="FN3"/>
    <property type="match status" value="1"/>
</dbReference>
<keyword evidence="3" id="KW-0963">Cytoplasm</keyword>
<dbReference type="InterPro" id="IPR036179">
    <property type="entry name" value="Ig-like_dom_sf"/>
</dbReference>
<feature type="domain" description="Ig-like" evidence="13">
    <location>
        <begin position="2078"/>
        <end position="2166"/>
    </location>
</feature>
<feature type="domain" description="Ig-like" evidence="13">
    <location>
        <begin position="1539"/>
        <end position="1626"/>
    </location>
</feature>
<dbReference type="OrthoDB" id="9355041at2759"/>
<keyword evidence="5" id="KW-0677">Repeat</keyword>
<dbReference type="Gene3D" id="2.60.40.10">
    <property type="entry name" value="Immunoglobulins"/>
    <property type="match status" value="25"/>
</dbReference>
<dbReference type="FunFam" id="2.60.40.10:FF:000211">
    <property type="entry name" value="Obscurin-like protein 1"/>
    <property type="match status" value="16"/>
</dbReference>
<dbReference type="GO" id="GO:0048471">
    <property type="term" value="C:perinuclear region of cytoplasm"/>
    <property type="evidence" value="ECO:0007669"/>
    <property type="project" value="UniProtKB-SubCell"/>
</dbReference>
<comment type="subunit">
    <text evidence="10">Component of the 3M complex, composed of core components CUL7, CCDC8 and OBSL1. Interacts with CCDC8. Interacts with CUL7; the interaction is direct. Interacts with FBXW8. Interacts (via N-terminal Ig-like domain) with TTN/titin (via C-terminal Ig-like domain); the interaction is direct.</text>
</comment>
<dbReference type="FunFam" id="2.60.40.10:FF:000393">
    <property type="entry name" value="Putative obscurin-like protein 1"/>
    <property type="match status" value="1"/>
</dbReference>
<dbReference type="InterPro" id="IPR013098">
    <property type="entry name" value="Ig_I-set"/>
</dbReference>
<evidence type="ECO:0000256" key="8">
    <source>
        <dbReference type="ARBA" id="ARBA00023319"/>
    </source>
</evidence>
<keyword evidence="16" id="KW-1185">Reference proteome</keyword>
<dbReference type="FunFam" id="2.60.40.10:FF:000241">
    <property type="entry name" value="obscurin-like protein 1 isoform X2"/>
    <property type="match status" value="1"/>
</dbReference>
<evidence type="ECO:0000259" key="14">
    <source>
        <dbReference type="PROSITE" id="PS50853"/>
    </source>
</evidence>
<dbReference type="InterPro" id="IPR003599">
    <property type="entry name" value="Ig_sub"/>
</dbReference>
<feature type="compositionally biased region" description="Basic residues" evidence="12">
    <location>
        <begin position="233"/>
        <end position="244"/>
    </location>
</feature>